<dbReference type="Proteomes" id="UP000191342">
    <property type="component" value="Unassembled WGS sequence"/>
</dbReference>
<comment type="caution">
    <text evidence="1">The sequence shown here is derived from an EMBL/GenBank/DDBJ whole genome shotgun (WGS) entry which is preliminary data.</text>
</comment>
<evidence type="ECO:0000313" key="2">
    <source>
        <dbReference type="Proteomes" id="UP000191342"/>
    </source>
</evidence>
<name>A0A1V6SN56_9EURO</name>
<dbReference type="EMBL" id="MLQL01000033">
    <property type="protein sequence ID" value="OQE15190.1"/>
    <property type="molecule type" value="Genomic_DNA"/>
</dbReference>
<organism evidence="1 2">
    <name type="scientific">Penicillium flavigenum</name>
    <dbReference type="NCBI Taxonomy" id="254877"/>
    <lineage>
        <taxon>Eukaryota</taxon>
        <taxon>Fungi</taxon>
        <taxon>Dikarya</taxon>
        <taxon>Ascomycota</taxon>
        <taxon>Pezizomycotina</taxon>
        <taxon>Eurotiomycetes</taxon>
        <taxon>Eurotiomycetidae</taxon>
        <taxon>Eurotiales</taxon>
        <taxon>Aspergillaceae</taxon>
        <taxon>Penicillium</taxon>
    </lineage>
</organism>
<dbReference type="OrthoDB" id="4191831at2759"/>
<gene>
    <name evidence="1" type="ORF">PENFLA_c033G10128</name>
</gene>
<protein>
    <submittedName>
        <fullName evidence="1">Uncharacterized protein</fullName>
    </submittedName>
</protein>
<keyword evidence="2" id="KW-1185">Reference proteome</keyword>
<dbReference type="AlphaFoldDB" id="A0A1V6SN56"/>
<accession>A0A1V6SN56</accession>
<proteinExistence type="predicted"/>
<reference evidence="2" key="1">
    <citation type="journal article" date="2017" name="Nat. Microbiol.">
        <title>Global analysis of biosynthetic gene clusters reveals vast potential of secondary metabolite production in Penicillium species.</title>
        <authorList>
            <person name="Nielsen J.C."/>
            <person name="Grijseels S."/>
            <person name="Prigent S."/>
            <person name="Ji B."/>
            <person name="Dainat J."/>
            <person name="Nielsen K.F."/>
            <person name="Frisvad J.C."/>
            <person name="Workman M."/>
            <person name="Nielsen J."/>
        </authorList>
    </citation>
    <scope>NUCLEOTIDE SEQUENCE [LARGE SCALE GENOMIC DNA]</scope>
    <source>
        <strain evidence="2">IBT 14082</strain>
    </source>
</reference>
<sequence length="87" mass="9861">MSGAPSTPNALEILPQDCWVQILDEISPSDAASVDIDWTRPPLKRVLTLFRVIHERPDLAEQIHYVSMITSKLVYPAAHPEDEWELP</sequence>
<evidence type="ECO:0000313" key="1">
    <source>
        <dbReference type="EMBL" id="OQE15190.1"/>
    </source>
</evidence>